<evidence type="ECO:0000256" key="1">
    <source>
        <dbReference type="SAM" id="SignalP"/>
    </source>
</evidence>
<dbReference type="RefSeq" id="WP_263412578.1">
    <property type="nucleotide sequence ID" value="NZ_BAABBH010000001.1"/>
</dbReference>
<sequence>MRFSRILLVSAFMLLATIQARAIELKVTASAMERTLQQQLFTGPDGRYYIKGDTKSACFVYVDQPSVRFQDDRVVIHVHTHSRLGAGMFGKCVGVGFNTEADVSVVPDAEGETIGFRDARIDRFTGNKELDALLIPFLSRKLPQKLKINAADLLRNALAKSQQSTGYELTLDHLKIHSMLVQDAMLAVDLDGSLRVN</sequence>
<reference evidence="2 3" key="1">
    <citation type="submission" date="2024-12" db="EMBL/GenBank/DDBJ databases">
        <authorList>
            <person name="Lee Y."/>
        </authorList>
    </citation>
    <scope>NUCLEOTIDE SEQUENCE [LARGE SCALE GENOMIC DNA]</scope>
    <source>
        <strain evidence="2 3">03SUJ4</strain>
    </source>
</reference>
<protein>
    <submittedName>
        <fullName evidence="2">Uncharacterized protein</fullName>
    </submittedName>
</protein>
<name>A0ABW9KJJ5_9BACT</name>
<feature type="signal peptide" evidence="1">
    <location>
        <begin position="1"/>
        <end position="22"/>
    </location>
</feature>
<organism evidence="2 3">
    <name type="scientific">Terriglobus aquaticus</name>
    <dbReference type="NCBI Taxonomy" id="940139"/>
    <lineage>
        <taxon>Bacteria</taxon>
        <taxon>Pseudomonadati</taxon>
        <taxon>Acidobacteriota</taxon>
        <taxon>Terriglobia</taxon>
        <taxon>Terriglobales</taxon>
        <taxon>Acidobacteriaceae</taxon>
        <taxon>Terriglobus</taxon>
    </lineage>
</organism>
<evidence type="ECO:0000313" key="3">
    <source>
        <dbReference type="Proteomes" id="UP001634747"/>
    </source>
</evidence>
<gene>
    <name evidence="2" type="ORF">ACK2TP_09085</name>
</gene>
<comment type="caution">
    <text evidence="2">The sequence shown here is derived from an EMBL/GenBank/DDBJ whole genome shotgun (WGS) entry which is preliminary data.</text>
</comment>
<dbReference type="EMBL" id="JBJYXY010000001">
    <property type="protein sequence ID" value="MFN2975916.1"/>
    <property type="molecule type" value="Genomic_DNA"/>
</dbReference>
<feature type="chain" id="PRO_5046835442" evidence="1">
    <location>
        <begin position="23"/>
        <end position="197"/>
    </location>
</feature>
<dbReference type="Proteomes" id="UP001634747">
    <property type="component" value="Unassembled WGS sequence"/>
</dbReference>
<evidence type="ECO:0000313" key="2">
    <source>
        <dbReference type="EMBL" id="MFN2975916.1"/>
    </source>
</evidence>
<proteinExistence type="predicted"/>
<accession>A0ABW9KJJ5</accession>
<keyword evidence="1" id="KW-0732">Signal</keyword>
<keyword evidence="3" id="KW-1185">Reference proteome</keyword>